<dbReference type="Gene3D" id="1.10.10.10">
    <property type="entry name" value="Winged helix-like DNA-binding domain superfamily/Winged helix DNA-binding domain"/>
    <property type="match status" value="1"/>
</dbReference>
<keyword evidence="4" id="KW-0007">Acetylation</keyword>
<dbReference type="PROSITE" id="PS51726">
    <property type="entry name" value="MYST_HAT"/>
    <property type="match status" value="1"/>
</dbReference>
<dbReference type="InterPro" id="IPR002717">
    <property type="entry name" value="HAT_MYST-type"/>
</dbReference>
<dbReference type="AlphaFoldDB" id="A0A6A4V786"/>
<evidence type="ECO:0000256" key="6">
    <source>
        <dbReference type="RuleBase" id="RU361211"/>
    </source>
</evidence>
<comment type="similarity">
    <text evidence="1 6">Belongs to the MYST (SAS/MOZ) family.</text>
</comment>
<keyword evidence="6" id="KW-0539">Nucleus</keyword>
<dbReference type="EC" id="2.3.1.48" evidence="2 6"/>
<dbReference type="GO" id="GO:0035267">
    <property type="term" value="C:NuA4 histone acetyltransferase complex"/>
    <property type="evidence" value="ECO:0007669"/>
    <property type="project" value="TreeGrafter"/>
</dbReference>
<keyword evidence="7" id="KW-0175">Coiled coil</keyword>
<feature type="domain" description="MYST-type HAT" evidence="8">
    <location>
        <begin position="1"/>
        <end position="182"/>
    </location>
</feature>
<keyword evidence="10" id="KW-1185">Reference proteome</keyword>
<dbReference type="GO" id="GO:0072487">
    <property type="term" value="C:MSL complex"/>
    <property type="evidence" value="ECO:0007669"/>
    <property type="project" value="TreeGrafter"/>
</dbReference>
<evidence type="ECO:0000313" key="9">
    <source>
        <dbReference type="EMBL" id="KAF0289029.1"/>
    </source>
</evidence>
<gene>
    <name evidence="9" type="primary">Kat8_1</name>
    <name evidence="9" type="ORF">FJT64_012657</name>
</gene>
<evidence type="ECO:0000256" key="3">
    <source>
        <dbReference type="ARBA" id="ARBA00022679"/>
    </source>
</evidence>
<sequence length="182" mass="20769">MESRFESIEHRLTLLNSRMEELTSRLDGQQTQLDEVVTQLNGQKSQQDETTATVNDLTERLSAIDISMEKHEKESLEGNNVACILVLPPYQRKGYGKLLIAFSYELSKLEGVCGSPEKPLSDLGKLSYRSYWSWIILEVLYEYKDIANLAVLSEITSIALPDVITSLQSLNMLKYWKVTIFE</sequence>
<keyword evidence="3 9" id="KW-0808">Transferase</keyword>
<dbReference type="InterPro" id="IPR016181">
    <property type="entry name" value="Acyl_CoA_acyltransferase"/>
</dbReference>
<dbReference type="InterPro" id="IPR036388">
    <property type="entry name" value="WH-like_DNA-bd_sf"/>
</dbReference>
<feature type="coiled-coil region" evidence="7">
    <location>
        <begin position="5"/>
        <end position="74"/>
    </location>
</feature>
<dbReference type="OrthoDB" id="787137at2759"/>
<dbReference type="GO" id="GO:0006355">
    <property type="term" value="P:regulation of DNA-templated transcription"/>
    <property type="evidence" value="ECO:0007669"/>
    <property type="project" value="InterPro"/>
</dbReference>
<evidence type="ECO:0000256" key="5">
    <source>
        <dbReference type="PIRSR" id="PIRSR602717-51"/>
    </source>
</evidence>
<name>A0A6A4V786_AMPAM</name>
<dbReference type="Gene3D" id="3.40.630.30">
    <property type="match status" value="1"/>
</dbReference>
<feature type="active site" description="Proton donor/acceptor" evidence="5">
    <location>
        <position position="117"/>
    </location>
</feature>
<evidence type="ECO:0000256" key="1">
    <source>
        <dbReference type="ARBA" id="ARBA00010107"/>
    </source>
</evidence>
<dbReference type="EMBL" id="VIIS01002067">
    <property type="protein sequence ID" value="KAF0289029.1"/>
    <property type="molecule type" value="Genomic_DNA"/>
</dbReference>
<evidence type="ECO:0000256" key="2">
    <source>
        <dbReference type="ARBA" id="ARBA00013184"/>
    </source>
</evidence>
<protein>
    <recommendedName>
        <fullName evidence="2 6">Histone acetyltransferase</fullName>
        <ecNumber evidence="2 6">2.3.1.48</ecNumber>
    </recommendedName>
</protein>
<dbReference type="Pfam" id="PF01853">
    <property type="entry name" value="MOZ_SAS"/>
    <property type="match status" value="1"/>
</dbReference>
<reference evidence="9 10" key="1">
    <citation type="submission" date="2019-07" db="EMBL/GenBank/DDBJ databases">
        <title>Draft genome assembly of a fouling barnacle, Amphibalanus amphitrite (Darwin, 1854): The first reference genome for Thecostraca.</title>
        <authorList>
            <person name="Kim W."/>
        </authorList>
    </citation>
    <scope>NUCLEOTIDE SEQUENCE [LARGE SCALE GENOMIC DNA]</scope>
    <source>
        <strain evidence="9">SNU_AA5</strain>
        <tissue evidence="9">Soma without cirri and trophi</tissue>
    </source>
</reference>
<accession>A0A6A4V786</accession>
<evidence type="ECO:0000259" key="8">
    <source>
        <dbReference type="PROSITE" id="PS51726"/>
    </source>
</evidence>
<organism evidence="9 10">
    <name type="scientific">Amphibalanus amphitrite</name>
    <name type="common">Striped barnacle</name>
    <name type="synonym">Balanus amphitrite</name>
    <dbReference type="NCBI Taxonomy" id="1232801"/>
    <lineage>
        <taxon>Eukaryota</taxon>
        <taxon>Metazoa</taxon>
        <taxon>Ecdysozoa</taxon>
        <taxon>Arthropoda</taxon>
        <taxon>Crustacea</taxon>
        <taxon>Multicrustacea</taxon>
        <taxon>Cirripedia</taxon>
        <taxon>Thoracica</taxon>
        <taxon>Thoracicalcarea</taxon>
        <taxon>Balanomorpha</taxon>
        <taxon>Balanoidea</taxon>
        <taxon>Balanidae</taxon>
        <taxon>Amphibalaninae</taxon>
        <taxon>Amphibalanus</taxon>
    </lineage>
</organism>
<dbReference type="GO" id="GO:0046972">
    <property type="term" value="F:histone H4K16 acetyltransferase activity"/>
    <property type="evidence" value="ECO:0007669"/>
    <property type="project" value="TreeGrafter"/>
</dbReference>
<comment type="catalytic activity">
    <reaction evidence="6">
        <text>L-lysyl-[protein] + acetyl-CoA = N(6)-acetyl-L-lysyl-[protein] + CoA + H(+)</text>
        <dbReference type="Rhea" id="RHEA:45948"/>
        <dbReference type="Rhea" id="RHEA-COMP:9752"/>
        <dbReference type="Rhea" id="RHEA-COMP:10731"/>
        <dbReference type="ChEBI" id="CHEBI:15378"/>
        <dbReference type="ChEBI" id="CHEBI:29969"/>
        <dbReference type="ChEBI" id="CHEBI:57287"/>
        <dbReference type="ChEBI" id="CHEBI:57288"/>
        <dbReference type="ChEBI" id="CHEBI:61930"/>
        <dbReference type="EC" id="2.3.1.48"/>
    </reaction>
</comment>
<dbReference type="InterPro" id="IPR050603">
    <property type="entry name" value="MYST_HAT"/>
</dbReference>
<dbReference type="GO" id="GO:0005634">
    <property type="term" value="C:nucleus"/>
    <property type="evidence" value="ECO:0007669"/>
    <property type="project" value="UniProtKB-SubCell"/>
</dbReference>
<dbReference type="SUPFAM" id="SSF55729">
    <property type="entry name" value="Acyl-CoA N-acyltransferases (Nat)"/>
    <property type="match status" value="1"/>
</dbReference>
<evidence type="ECO:0000256" key="7">
    <source>
        <dbReference type="SAM" id="Coils"/>
    </source>
</evidence>
<evidence type="ECO:0000256" key="4">
    <source>
        <dbReference type="ARBA" id="ARBA00022990"/>
    </source>
</evidence>
<dbReference type="PANTHER" id="PTHR10615:SF82">
    <property type="entry name" value="HISTONE ACETYLTRANSFERASE KAT8"/>
    <property type="match status" value="1"/>
</dbReference>
<evidence type="ECO:0000313" key="10">
    <source>
        <dbReference type="Proteomes" id="UP000440578"/>
    </source>
</evidence>
<comment type="caution">
    <text evidence="9">The sequence shown here is derived from an EMBL/GenBank/DDBJ whole genome shotgun (WGS) entry which is preliminary data.</text>
</comment>
<dbReference type="Proteomes" id="UP000440578">
    <property type="component" value="Unassembled WGS sequence"/>
</dbReference>
<dbReference type="GO" id="GO:0044545">
    <property type="term" value="C:NSL complex"/>
    <property type="evidence" value="ECO:0007669"/>
    <property type="project" value="TreeGrafter"/>
</dbReference>
<dbReference type="CDD" id="cd04301">
    <property type="entry name" value="NAT_SF"/>
    <property type="match status" value="1"/>
</dbReference>
<proteinExistence type="inferred from homology"/>
<comment type="subcellular location">
    <subcellularLocation>
        <location evidence="6">Nucleus</location>
    </subcellularLocation>
</comment>
<dbReference type="PANTHER" id="PTHR10615">
    <property type="entry name" value="HISTONE ACETYLTRANSFERASE"/>
    <property type="match status" value="1"/>
</dbReference>